<evidence type="ECO:0000256" key="1">
    <source>
        <dbReference type="ARBA" id="ARBA00001974"/>
    </source>
</evidence>
<evidence type="ECO:0000256" key="5">
    <source>
        <dbReference type="ARBA" id="ARBA00022827"/>
    </source>
</evidence>
<accession>A0ABV5CAC8</accession>
<dbReference type="Pfam" id="PF01266">
    <property type="entry name" value="DAO"/>
    <property type="match status" value="1"/>
</dbReference>
<dbReference type="Proteomes" id="UP001580928">
    <property type="component" value="Unassembled WGS sequence"/>
</dbReference>
<proteinExistence type="inferred from homology"/>
<evidence type="ECO:0000313" key="9">
    <source>
        <dbReference type="EMBL" id="MFB5944504.1"/>
    </source>
</evidence>
<feature type="domain" description="Alpha-glycerophosphate oxidase C-terminal" evidence="8">
    <location>
        <begin position="425"/>
        <end position="490"/>
    </location>
</feature>
<dbReference type="RefSeq" id="WP_375556069.1">
    <property type="nucleotide sequence ID" value="NZ_JBBVGT010000002.1"/>
</dbReference>
<keyword evidence="4" id="KW-0319">Glycerol metabolism</keyword>
<dbReference type="InterPro" id="IPR031656">
    <property type="entry name" value="DAO_C"/>
</dbReference>
<comment type="similarity">
    <text evidence="2">Belongs to the FAD-dependent glycerol-3-phosphate dehydrogenase family.</text>
</comment>
<evidence type="ECO:0000256" key="6">
    <source>
        <dbReference type="ARBA" id="ARBA00023002"/>
    </source>
</evidence>
<reference evidence="9 10" key="1">
    <citation type="submission" date="2024-04" db="EMBL/GenBank/DDBJ databases">
        <title>Albibacterium profundi sp. nov., isolated from sediment of the Challenger Deep of Mariana Trench.</title>
        <authorList>
            <person name="Wang Y."/>
        </authorList>
    </citation>
    <scope>NUCLEOTIDE SEQUENCE [LARGE SCALE GENOMIC DNA]</scope>
    <source>
        <strain evidence="9 10">RHL897</strain>
    </source>
</reference>
<feature type="domain" description="FAD dependent oxidoreductase" evidence="7">
    <location>
        <begin position="24"/>
        <end position="350"/>
    </location>
</feature>
<comment type="cofactor">
    <cofactor evidence="1">
        <name>FAD</name>
        <dbReference type="ChEBI" id="CHEBI:57692"/>
    </cofactor>
</comment>
<protein>
    <submittedName>
        <fullName evidence="9">Glycerol-3-phosphate dehydrogenase/oxidase</fullName>
        <ecNumber evidence="9">1.-.-.-</ecNumber>
    </submittedName>
</protein>
<organism evidence="9 10">
    <name type="scientific">Albibacterium profundi</name>
    <dbReference type="NCBI Taxonomy" id="3134906"/>
    <lineage>
        <taxon>Bacteria</taxon>
        <taxon>Pseudomonadati</taxon>
        <taxon>Bacteroidota</taxon>
        <taxon>Sphingobacteriia</taxon>
        <taxon>Sphingobacteriales</taxon>
        <taxon>Sphingobacteriaceae</taxon>
        <taxon>Albibacterium</taxon>
    </lineage>
</organism>
<gene>
    <name evidence="9" type="ORF">WKR92_01520</name>
</gene>
<evidence type="ECO:0000256" key="4">
    <source>
        <dbReference type="ARBA" id="ARBA00022798"/>
    </source>
</evidence>
<dbReference type="Gene3D" id="3.50.50.60">
    <property type="entry name" value="FAD/NAD(P)-binding domain"/>
    <property type="match status" value="1"/>
</dbReference>
<evidence type="ECO:0000259" key="7">
    <source>
        <dbReference type="Pfam" id="PF01266"/>
    </source>
</evidence>
<sequence>MKDQSSLFNRDLSTEKLQQESQWDFLIIGGGATGLGIALDAASRGYKTLLLEQSDFAKGTSSRSTKLVHGGVRYLAQGDVGLVREALKERGILFNNAPHLVKKQAFIIPCFSWFSKIKYLVGLTIYDWLSGKYSFGKSTSMSKEEVQQAIPDINSSSLRGGVEYYDGQFDDSRLAIDIAKTAAEHGGTLINYVKVTKLLKNQEGKVEGVSVYDAEKQATYNIKSKVVINATGVFVDEILQMDHPEKKPMTRPSQGIHLVLDRSFWNSDKALMIPKTSDGRVLFAVPWHEHLLLGTTDTPLDKHSLEPIALEAEIKFILKTAQQYLSKKPERSDVLSVFAGLRPLAAPDKDVDSTKEISRSHKIYIEPSELITITGGKWTTYRKMAEDTVDKAIKVKGLDKRACRTVDLPINNGVEISSNGLQADASDVALHSEYKISELGIINAVRFEMARTVEDVLARRFRILFLDAEAAVKLAPEVARVMAQELKKDEIWIKEQVAEFIAVADAYQIQYFNAFV</sequence>
<dbReference type="PANTHER" id="PTHR11985:SF35">
    <property type="entry name" value="ANAEROBIC GLYCEROL-3-PHOSPHATE DEHYDROGENASE SUBUNIT A"/>
    <property type="match status" value="1"/>
</dbReference>
<keyword evidence="5" id="KW-0274">FAD</keyword>
<evidence type="ECO:0000313" key="10">
    <source>
        <dbReference type="Proteomes" id="UP001580928"/>
    </source>
</evidence>
<name>A0ABV5CAC8_9SPHI</name>
<dbReference type="PRINTS" id="PR01001">
    <property type="entry name" value="FADG3PDH"/>
</dbReference>
<dbReference type="EMBL" id="JBBVGT010000002">
    <property type="protein sequence ID" value="MFB5944504.1"/>
    <property type="molecule type" value="Genomic_DNA"/>
</dbReference>
<keyword evidence="6 9" id="KW-0560">Oxidoreductase</keyword>
<dbReference type="EC" id="1.-.-.-" evidence="9"/>
<dbReference type="InterPro" id="IPR000447">
    <property type="entry name" value="G3P_DH_FAD-dep"/>
</dbReference>
<evidence type="ECO:0000256" key="2">
    <source>
        <dbReference type="ARBA" id="ARBA00007330"/>
    </source>
</evidence>
<dbReference type="Pfam" id="PF16901">
    <property type="entry name" value="DAO_C"/>
    <property type="match status" value="1"/>
</dbReference>
<dbReference type="InterPro" id="IPR038299">
    <property type="entry name" value="DAO_C_sf"/>
</dbReference>
<dbReference type="PROSITE" id="PS00978">
    <property type="entry name" value="FAD_G3PDH_2"/>
    <property type="match status" value="1"/>
</dbReference>
<comment type="caution">
    <text evidence="9">The sequence shown here is derived from an EMBL/GenBank/DDBJ whole genome shotgun (WGS) entry which is preliminary data.</text>
</comment>
<evidence type="ECO:0000259" key="8">
    <source>
        <dbReference type="Pfam" id="PF16901"/>
    </source>
</evidence>
<dbReference type="GO" id="GO:0016491">
    <property type="term" value="F:oxidoreductase activity"/>
    <property type="evidence" value="ECO:0007669"/>
    <property type="project" value="UniProtKB-KW"/>
</dbReference>
<dbReference type="PANTHER" id="PTHR11985">
    <property type="entry name" value="GLYCEROL-3-PHOSPHATE DEHYDROGENASE"/>
    <property type="match status" value="1"/>
</dbReference>
<evidence type="ECO:0000256" key="3">
    <source>
        <dbReference type="ARBA" id="ARBA00022630"/>
    </source>
</evidence>
<dbReference type="SUPFAM" id="SSF51905">
    <property type="entry name" value="FAD/NAD(P)-binding domain"/>
    <property type="match status" value="1"/>
</dbReference>
<dbReference type="InterPro" id="IPR036188">
    <property type="entry name" value="FAD/NAD-bd_sf"/>
</dbReference>
<dbReference type="InterPro" id="IPR006076">
    <property type="entry name" value="FAD-dep_OxRdtase"/>
</dbReference>
<dbReference type="Gene3D" id="3.30.9.10">
    <property type="entry name" value="D-Amino Acid Oxidase, subunit A, domain 2"/>
    <property type="match status" value="1"/>
</dbReference>
<keyword evidence="3" id="KW-0285">Flavoprotein</keyword>
<dbReference type="Gene3D" id="1.10.8.870">
    <property type="entry name" value="Alpha-glycerophosphate oxidase, cap domain"/>
    <property type="match status" value="1"/>
</dbReference>
<keyword evidence="10" id="KW-1185">Reference proteome</keyword>